<reference evidence="2 3" key="1">
    <citation type="submission" date="2013-07" db="EMBL/GenBank/DDBJ databases">
        <title>Isolation of Lactococcus garvieae strain TRF1 from the fecal material of a timber rattlesnake.</title>
        <authorList>
            <person name="McLaughlin R.W."/>
            <person name="Cochran P.A."/>
            <person name="Dowd S.E."/>
        </authorList>
    </citation>
    <scope>NUCLEOTIDE SEQUENCE [LARGE SCALE GENOMIC DNA]</scope>
    <source>
        <strain evidence="2 3">TRF1</strain>
    </source>
</reference>
<gene>
    <name evidence="2" type="ORF">N568_0101070</name>
</gene>
<keyword evidence="1" id="KW-0472">Membrane</keyword>
<protein>
    <submittedName>
        <fullName evidence="2">Uncharacterized protein</fullName>
    </submittedName>
</protein>
<proteinExistence type="predicted"/>
<dbReference type="EMBL" id="AVFE01000002">
    <property type="protein sequence ID" value="ETD05693.1"/>
    <property type="molecule type" value="Genomic_DNA"/>
</dbReference>
<name>V8AS76_9LACT</name>
<evidence type="ECO:0000256" key="1">
    <source>
        <dbReference type="SAM" id="Phobius"/>
    </source>
</evidence>
<comment type="caution">
    <text evidence="2">The sequence shown here is derived from an EMBL/GenBank/DDBJ whole genome shotgun (WGS) entry which is preliminary data.</text>
</comment>
<accession>V8AS76</accession>
<evidence type="ECO:0000313" key="3">
    <source>
        <dbReference type="Proteomes" id="UP000018692"/>
    </source>
</evidence>
<evidence type="ECO:0000313" key="2">
    <source>
        <dbReference type="EMBL" id="ETD05693.1"/>
    </source>
</evidence>
<feature type="transmembrane region" description="Helical" evidence="1">
    <location>
        <begin position="6"/>
        <end position="26"/>
    </location>
</feature>
<keyword evidence="1" id="KW-0812">Transmembrane</keyword>
<keyword evidence="1" id="KW-1133">Transmembrane helix</keyword>
<organism evidence="2 3">
    <name type="scientific">Lactococcus garvieae TRF1</name>
    <dbReference type="NCBI Taxonomy" id="1380772"/>
    <lineage>
        <taxon>Bacteria</taxon>
        <taxon>Bacillati</taxon>
        <taxon>Bacillota</taxon>
        <taxon>Bacilli</taxon>
        <taxon>Lactobacillales</taxon>
        <taxon>Streptococcaceae</taxon>
        <taxon>Lactococcus</taxon>
    </lineage>
</organism>
<dbReference type="Proteomes" id="UP000018692">
    <property type="component" value="Unassembled WGS sequence"/>
</dbReference>
<dbReference type="AlphaFoldDB" id="V8AS76"/>
<sequence length="67" mass="8177">MVNILFFDIFINFLVFDISDIHYIILYKKIIFETASYIQFYSLEDRKLNSFYKVQKGLLFGFFLKED</sequence>